<dbReference type="Proteomes" id="UP001165498">
    <property type="component" value="Unassembled WGS sequence"/>
</dbReference>
<evidence type="ECO:0000256" key="1">
    <source>
        <dbReference type="ARBA" id="ARBA00004141"/>
    </source>
</evidence>
<proteinExistence type="predicted"/>
<dbReference type="PANTHER" id="PTHR11785">
    <property type="entry name" value="AMINO ACID TRANSPORTER"/>
    <property type="match status" value="1"/>
</dbReference>
<feature type="transmembrane region" description="Helical" evidence="5">
    <location>
        <begin position="20"/>
        <end position="44"/>
    </location>
</feature>
<dbReference type="EMBL" id="JANFQO010000003">
    <property type="protein sequence ID" value="MCQ4164049.1"/>
    <property type="molecule type" value="Genomic_DNA"/>
</dbReference>
<dbReference type="PANTHER" id="PTHR11785:SF512">
    <property type="entry name" value="SOBREMESA, ISOFORM B"/>
    <property type="match status" value="1"/>
</dbReference>
<evidence type="ECO:0000256" key="2">
    <source>
        <dbReference type="ARBA" id="ARBA00022692"/>
    </source>
</evidence>
<feature type="transmembrane region" description="Helical" evidence="5">
    <location>
        <begin position="259"/>
        <end position="284"/>
    </location>
</feature>
<name>A0ABT1QNE2_9GAMM</name>
<organism evidence="6 7">
    <name type="scientific">Tahibacter harae</name>
    <dbReference type="NCBI Taxonomy" id="2963937"/>
    <lineage>
        <taxon>Bacteria</taxon>
        <taxon>Pseudomonadati</taxon>
        <taxon>Pseudomonadota</taxon>
        <taxon>Gammaproteobacteria</taxon>
        <taxon>Lysobacterales</taxon>
        <taxon>Rhodanobacteraceae</taxon>
        <taxon>Tahibacter</taxon>
    </lineage>
</organism>
<feature type="transmembrane region" description="Helical" evidence="5">
    <location>
        <begin position="50"/>
        <end position="71"/>
    </location>
</feature>
<evidence type="ECO:0000313" key="6">
    <source>
        <dbReference type="EMBL" id="MCQ4164049.1"/>
    </source>
</evidence>
<dbReference type="Gene3D" id="1.20.1740.10">
    <property type="entry name" value="Amino acid/polyamine transporter I"/>
    <property type="match status" value="1"/>
</dbReference>
<feature type="transmembrane region" description="Helical" evidence="5">
    <location>
        <begin position="219"/>
        <end position="238"/>
    </location>
</feature>
<feature type="transmembrane region" description="Helical" evidence="5">
    <location>
        <begin position="141"/>
        <end position="162"/>
    </location>
</feature>
<keyword evidence="2 5" id="KW-0812">Transmembrane</keyword>
<evidence type="ECO:0000256" key="5">
    <source>
        <dbReference type="SAM" id="Phobius"/>
    </source>
</evidence>
<feature type="transmembrane region" description="Helical" evidence="5">
    <location>
        <begin position="448"/>
        <end position="464"/>
    </location>
</feature>
<evidence type="ECO:0000256" key="3">
    <source>
        <dbReference type="ARBA" id="ARBA00022989"/>
    </source>
</evidence>
<feature type="transmembrane region" description="Helical" evidence="5">
    <location>
        <begin position="182"/>
        <end position="199"/>
    </location>
</feature>
<feature type="transmembrane region" description="Helical" evidence="5">
    <location>
        <begin position="314"/>
        <end position="339"/>
    </location>
</feature>
<dbReference type="InterPro" id="IPR002293">
    <property type="entry name" value="AA/rel_permease1"/>
</dbReference>
<dbReference type="Pfam" id="PF13520">
    <property type="entry name" value="AA_permease_2"/>
    <property type="match status" value="1"/>
</dbReference>
<reference evidence="6" key="1">
    <citation type="submission" date="2022-07" db="EMBL/GenBank/DDBJ databases">
        <title>Tahibacter sp., a new gammaproteobacterium isolated from the silt sample collected at pig farm.</title>
        <authorList>
            <person name="Chen H."/>
        </authorList>
    </citation>
    <scope>NUCLEOTIDE SEQUENCE</scope>
    <source>
        <strain evidence="6">P2K</strain>
    </source>
</reference>
<sequence>MSDASANESAAPGFRRSLSLLDGTMLVAGSMIGSGIFIVSADIVRMTGGAGWLVLVWLISGVMTVAGALAYGELSAMYPKAGGQYVYLREAWGRLPAFLYGWAFFAVIQTGSIAAVGVAFAKFAAYLFPGLGEQHVLFTAGGFRLSAAQAVSIGVVLLLTFINSRGVNYAKWIQTGFTLAKIAAVICLVGFGLLLGAKWEIWQANWAQAWQRPAASVDGLALALLPAIAVSMVGALFSSDSWHSAASVADEMKNPRRNVGLSLFLGTALVCSLYLVCNLMYLAVLPLAGIAGAEADRVGVAAAQAAFGPWGTSLIAVLIMVSTFGCVNGLVMAGARVYYSMAGDGLFFRQAARLNAQAVPGWALWAQALWACVLCLSGRYGDLLDYVILATLIFYTLTIAGLFRLRVARPDAERPYRAFGYPLLPALYILLATGVGIGLLIWKPAFTWPGLGIVLLGVPIFYLLQRRTG</sequence>
<gene>
    <name evidence="6" type="ORF">NM961_04930</name>
</gene>
<feature type="transmembrane region" description="Helical" evidence="5">
    <location>
        <begin position="359"/>
        <end position="380"/>
    </location>
</feature>
<accession>A0ABT1QNE2</accession>
<keyword evidence="4 5" id="KW-0472">Membrane</keyword>
<keyword evidence="3 5" id="KW-1133">Transmembrane helix</keyword>
<feature type="transmembrane region" description="Helical" evidence="5">
    <location>
        <begin position="386"/>
        <end position="407"/>
    </location>
</feature>
<dbReference type="PIRSF" id="PIRSF006060">
    <property type="entry name" value="AA_transporter"/>
    <property type="match status" value="1"/>
</dbReference>
<dbReference type="RefSeq" id="WP_255912050.1">
    <property type="nucleotide sequence ID" value="NZ_JANFQO010000003.1"/>
</dbReference>
<feature type="transmembrane region" description="Helical" evidence="5">
    <location>
        <begin position="97"/>
        <end position="121"/>
    </location>
</feature>
<dbReference type="InterPro" id="IPR050598">
    <property type="entry name" value="AminoAcid_Transporter"/>
</dbReference>
<keyword evidence="7" id="KW-1185">Reference proteome</keyword>
<evidence type="ECO:0000256" key="4">
    <source>
        <dbReference type="ARBA" id="ARBA00023136"/>
    </source>
</evidence>
<evidence type="ECO:0000313" key="7">
    <source>
        <dbReference type="Proteomes" id="UP001165498"/>
    </source>
</evidence>
<feature type="transmembrane region" description="Helical" evidence="5">
    <location>
        <begin position="419"/>
        <end position="442"/>
    </location>
</feature>
<protein>
    <submittedName>
        <fullName evidence="6">Amino acid permease</fullName>
    </submittedName>
</protein>
<comment type="subcellular location">
    <subcellularLocation>
        <location evidence="1">Membrane</location>
        <topology evidence="1">Multi-pass membrane protein</topology>
    </subcellularLocation>
</comment>
<comment type="caution">
    <text evidence="6">The sequence shown here is derived from an EMBL/GenBank/DDBJ whole genome shotgun (WGS) entry which is preliminary data.</text>
</comment>